<organism evidence="1">
    <name type="scientific">Elizabethkingia anophelis</name>
    <dbReference type="NCBI Taxonomy" id="1117645"/>
    <lineage>
        <taxon>Bacteria</taxon>
        <taxon>Pseudomonadati</taxon>
        <taxon>Bacteroidota</taxon>
        <taxon>Flavobacteriia</taxon>
        <taxon>Flavobacteriales</taxon>
        <taxon>Weeksellaceae</taxon>
        <taxon>Elizabethkingia</taxon>
    </lineage>
</organism>
<reference evidence="1" key="1">
    <citation type="journal article" date="2014" name="Genome Biol. Evol.">
        <title>Comparative genomic analysis of malaria mosquito vector-associated novel pathogen Elizabethkingia anophelis.</title>
        <authorList>
            <person name="Teo J."/>
            <person name="Tan S.Y."/>
            <person name="Liu Y."/>
            <person name="Tay M."/>
            <person name="Ding Y."/>
            <person name="Li Y."/>
            <person name="Kjelleberg S."/>
            <person name="Givskov M."/>
            <person name="Lin R.T."/>
            <person name="Yang L."/>
        </authorList>
    </citation>
    <scope>NUCLEOTIDE SEQUENCE</scope>
</reference>
<sequence>MDFLYIDHIWNPFAVCIQQHTKEGKSKNGSGEACRIK</sequence>
<reference evidence="1" key="4">
    <citation type="journal article" date="2016" name="Sci. Rep.">
        <title>Genomic epidemiology and global diversity of the emerging bacterial pathogen Elizabethkingia anophelis.</title>
        <authorList>
            <person name="Breurec S."/>
            <person name="Criscuolo A."/>
            <person name="Diancourt L."/>
            <person name="Rendueles O."/>
            <person name="Vandenbogaert M."/>
            <person name="Passet V."/>
            <person name="Caro V."/>
            <person name="Rocha E.P."/>
            <person name="Touchon M."/>
            <person name="Brisse S."/>
        </authorList>
    </citation>
    <scope>NUCLEOTIDE SEQUENCE</scope>
</reference>
<reference evidence="1" key="6">
    <citation type="journal article" date="2017" name="Nat. Commun.">
        <title>Evolutionary dynamics and genomic features of the Elizabethkingia anophelis 2015 to 2016 Wisconsin outbreak strain.</title>
        <authorList>
            <person name="Perrin A."/>
            <person name="Larsonneur E."/>
            <person name="Nicholson A.C."/>
            <person name="Edwards D.J."/>
            <person name="Gundlach K.M."/>
            <person name="Whitney A.M."/>
            <person name="Gulvik C.A."/>
            <person name="Bell M.E."/>
            <person name="Rendueles O."/>
            <person name="Cury J."/>
            <person name="Hugon P."/>
            <person name="Clermont D."/>
            <person name="Enouf V."/>
            <person name="Loparev V."/>
            <person name="Juieng P."/>
            <person name="Monson T."/>
            <person name="Warshauer D."/>
            <person name="Elbadawi L.I."/>
            <person name="Walters M.S."/>
            <person name="Crist M.B."/>
            <person name="Noble-Wang J."/>
            <person name="Borlaug G."/>
            <person name="Rocha E.P.C."/>
            <person name="Criscuolo A."/>
            <person name="Touchon M."/>
            <person name="Davis J.P."/>
            <person name="Holt K.E."/>
            <person name="McQuiston J.R."/>
            <person name="Brisse S."/>
        </authorList>
    </citation>
    <scope>NUCLEOTIDE SEQUENCE</scope>
</reference>
<dbReference type="AlphaFoldDB" id="A0A455ZE17"/>
<reference evidence="1" key="2">
    <citation type="journal article" date="2014" name="PLoS ONE">
        <title>Insights from the genome annotation of Elizabethkingia anophelis from the malaria vector Anopheles gambiae.</title>
        <authorList>
            <person name="Kukutla P."/>
            <person name="Lindberg B.G."/>
            <person name="Pei D."/>
            <person name="Rayl M."/>
            <person name="Yu W."/>
            <person name="Steritz M."/>
            <person name="Faye I."/>
            <person name="Xu J."/>
        </authorList>
    </citation>
    <scope>NUCLEOTIDE SEQUENCE</scope>
</reference>
<reference evidence="1" key="7">
    <citation type="journal article" date="2017" name="Sci. Rep.">
        <title>Genomic features, phylogenetic relationships, and comparative genomics of Elizabethkingia anophelis strain EM361-97 isolated in Taiwan.</title>
        <authorList>
            <person name="Lin J.N."/>
            <person name="Lai C.H."/>
            <person name="Yang C.H."/>
            <person name="Huang Y.H."/>
            <person name="Lin H.H."/>
        </authorList>
    </citation>
    <scope>NUCLEOTIDE SEQUENCE</scope>
</reference>
<reference evidence="1" key="5">
    <citation type="journal article" date="2017" name="Genome Announc.">
        <title>Complete Circularized Genome Sequences of Four Strains of Elizabethkingia anophelis, Including Two Novel Strains Isolated from Wild-Caught Anopheles sinensis.</title>
        <authorList>
            <person name="Pei D."/>
            <person name="Nicholson A.C."/>
            <person name="Jiang J."/>
            <person name="Chen H."/>
            <person name="Whitney A.M."/>
            <person name="Villarma A."/>
            <person name="Bell M."/>
            <person name="Humrighouse B."/>
            <person name="Rowe L.A."/>
            <person name="Sheth M."/>
            <person name="Batra D."/>
            <person name="Juieng P."/>
            <person name="Loparev V.N."/>
            <person name="McQuiston J.R."/>
            <person name="Lan Y."/>
            <person name="Ma Y."/>
            <person name="Xu J."/>
        </authorList>
    </citation>
    <scope>NUCLEOTIDE SEQUENCE</scope>
</reference>
<reference evidence="1" key="8">
    <citation type="journal article" date="2018" name="J. ISSAAS">
        <title>In Silico Identification of Three Types of Integrative and Conjugative Elements (ICEs) in Elizabethkingia anophelis Strains Isolated from Around the World.</title>
        <authorList>
            <person name="Xu J."/>
            <person name="Pei D."/>
            <person name="Nicholson A."/>
            <person name="Lan Y."/>
            <person name="Xia Q."/>
        </authorList>
    </citation>
    <scope>NUCLEOTIDE SEQUENCE</scope>
</reference>
<protein>
    <submittedName>
        <fullName evidence="1">Uncharacterized protein</fullName>
    </submittedName>
</protein>
<dbReference type="EMBL" id="BK010598">
    <property type="protein sequence ID" value="DAC75018.1"/>
    <property type="molecule type" value="Genomic_DNA"/>
</dbReference>
<name>A0A455ZE17_9FLAO</name>
<reference evidence="1" key="3">
    <citation type="journal article" date="2016" name="Genome Announc.">
        <title>Complete Genome Sequences of Four Strains from the 2015-2016 Elizabethkingia anophelis Outbreak.</title>
        <authorList>
            <person name="Nicholson A.C."/>
            <person name="Whitney A.M."/>
            <person name="Emery B.D."/>
            <person name="Bell M.E."/>
            <person name="Gartin J.T."/>
            <person name="Humrighouse B.W."/>
            <person name="Loparev V.N."/>
            <person name="Batra D."/>
            <person name="Sheth M."/>
            <person name="Rowe L.A."/>
            <person name="Juieng P."/>
            <person name="Knipe K."/>
            <person name="Gulvik C."/>
            <person name="McQuiston J.R."/>
        </authorList>
    </citation>
    <scope>NUCLEOTIDE SEQUENCE</scope>
</reference>
<evidence type="ECO:0000313" key="1">
    <source>
        <dbReference type="EMBL" id="DAC75018.1"/>
    </source>
</evidence>
<accession>A0A455ZE17</accession>
<proteinExistence type="predicted"/>